<reference evidence="1" key="1">
    <citation type="submission" date="2020-11" db="EMBL/GenBank/DDBJ databases">
        <authorList>
            <person name="Tran Van P."/>
        </authorList>
    </citation>
    <scope>NUCLEOTIDE SEQUENCE</scope>
</reference>
<proteinExistence type="predicted"/>
<dbReference type="Gene3D" id="2.40.10.10">
    <property type="entry name" value="Trypsin-like serine proteases"/>
    <property type="match status" value="1"/>
</dbReference>
<gene>
    <name evidence="1" type="ORF">TPSB3V08_LOCUS12929</name>
</gene>
<dbReference type="InterPro" id="IPR043504">
    <property type="entry name" value="Peptidase_S1_PA_chymotrypsin"/>
</dbReference>
<protein>
    <recommendedName>
        <fullName evidence="2">Peptidase S1 domain-containing protein</fullName>
    </recommendedName>
</protein>
<evidence type="ECO:0000313" key="1">
    <source>
        <dbReference type="EMBL" id="CAD7419391.1"/>
    </source>
</evidence>
<organism evidence="1">
    <name type="scientific">Timema poppense</name>
    <name type="common">Walking stick</name>
    <dbReference type="NCBI Taxonomy" id="170557"/>
    <lineage>
        <taxon>Eukaryota</taxon>
        <taxon>Metazoa</taxon>
        <taxon>Ecdysozoa</taxon>
        <taxon>Arthropoda</taxon>
        <taxon>Hexapoda</taxon>
        <taxon>Insecta</taxon>
        <taxon>Pterygota</taxon>
        <taxon>Neoptera</taxon>
        <taxon>Polyneoptera</taxon>
        <taxon>Phasmatodea</taxon>
        <taxon>Timematodea</taxon>
        <taxon>Timematoidea</taxon>
        <taxon>Timematidae</taxon>
        <taxon>Timema</taxon>
    </lineage>
</organism>
<dbReference type="EMBL" id="OD021120">
    <property type="protein sequence ID" value="CAD7419391.1"/>
    <property type="molecule type" value="Genomic_DNA"/>
</dbReference>
<dbReference type="AlphaFoldDB" id="A0A7R9DTE1"/>
<dbReference type="InterPro" id="IPR009003">
    <property type="entry name" value="Peptidase_S1_PA"/>
</dbReference>
<dbReference type="SUPFAM" id="SSF50494">
    <property type="entry name" value="Trypsin-like serine proteases"/>
    <property type="match status" value="1"/>
</dbReference>
<name>A0A7R9DTE1_TIMPO</name>
<accession>A0A7R9DTE1</accession>
<evidence type="ECO:0008006" key="2">
    <source>
        <dbReference type="Google" id="ProtNLM"/>
    </source>
</evidence>
<sequence length="125" mass="13028">MKSERINEAGKFTAMKVLNNGEATGVYGTTCEMLKEEEGPGGGVGEVYKTTSGRSQRWRSGTVLTRDGVMRTETLISVVLNNEPGNGDSGGPLQVLTEESSDVYSVVGITSFGPATCGGGPAVLH</sequence>